<feature type="compositionally biased region" description="Polar residues" evidence="1">
    <location>
        <begin position="1"/>
        <end position="14"/>
    </location>
</feature>
<feature type="compositionally biased region" description="Low complexity" evidence="1">
    <location>
        <begin position="71"/>
        <end position="84"/>
    </location>
</feature>
<reference evidence="2" key="1">
    <citation type="submission" date="2020-08" db="EMBL/GenBank/DDBJ databases">
        <title>Multicomponent nature underlies the extraordinary mechanical properties of spider dragline silk.</title>
        <authorList>
            <person name="Kono N."/>
            <person name="Nakamura H."/>
            <person name="Mori M."/>
            <person name="Yoshida Y."/>
            <person name="Ohtoshi R."/>
            <person name="Malay A.D."/>
            <person name="Moran D.A.P."/>
            <person name="Tomita M."/>
            <person name="Numata K."/>
            <person name="Arakawa K."/>
        </authorList>
    </citation>
    <scope>NUCLEOTIDE SEQUENCE</scope>
</reference>
<accession>A0A8X7C503</accession>
<comment type="caution">
    <text evidence="2">The sequence shown here is derived from an EMBL/GenBank/DDBJ whole genome shotgun (WGS) entry which is preliminary data.</text>
</comment>
<evidence type="ECO:0000313" key="2">
    <source>
        <dbReference type="EMBL" id="GFY54228.1"/>
    </source>
</evidence>
<feature type="region of interest" description="Disordered" evidence="1">
    <location>
        <begin position="1"/>
        <end position="20"/>
    </location>
</feature>
<evidence type="ECO:0000256" key="1">
    <source>
        <dbReference type="SAM" id="MobiDB-lite"/>
    </source>
</evidence>
<dbReference type="AlphaFoldDB" id="A0A8X7C503"/>
<dbReference type="Proteomes" id="UP000886998">
    <property type="component" value="Unassembled WGS sequence"/>
</dbReference>
<sequence length="84" mass="9152">MELTLPSSTNNSRPETPLDSYCERRLALTEEILVRPNISYAQVAHTTLNSTTPQLMAPQIGTVPATTQLQSRPSSPSSNPTTKL</sequence>
<evidence type="ECO:0000313" key="3">
    <source>
        <dbReference type="Proteomes" id="UP000886998"/>
    </source>
</evidence>
<keyword evidence="3" id="KW-1185">Reference proteome</keyword>
<feature type="region of interest" description="Disordered" evidence="1">
    <location>
        <begin position="55"/>
        <end position="84"/>
    </location>
</feature>
<protein>
    <submittedName>
        <fullName evidence="2">Uncharacterized protein</fullName>
    </submittedName>
</protein>
<name>A0A8X7C503_9ARAC</name>
<organism evidence="2 3">
    <name type="scientific">Trichonephila inaurata madagascariensis</name>
    <dbReference type="NCBI Taxonomy" id="2747483"/>
    <lineage>
        <taxon>Eukaryota</taxon>
        <taxon>Metazoa</taxon>
        <taxon>Ecdysozoa</taxon>
        <taxon>Arthropoda</taxon>
        <taxon>Chelicerata</taxon>
        <taxon>Arachnida</taxon>
        <taxon>Araneae</taxon>
        <taxon>Araneomorphae</taxon>
        <taxon>Entelegynae</taxon>
        <taxon>Araneoidea</taxon>
        <taxon>Nephilidae</taxon>
        <taxon>Trichonephila</taxon>
        <taxon>Trichonephila inaurata</taxon>
    </lineage>
</organism>
<dbReference type="EMBL" id="BMAV01009776">
    <property type="protein sequence ID" value="GFY54228.1"/>
    <property type="molecule type" value="Genomic_DNA"/>
</dbReference>
<proteinExistence type="predicted"/>
<gene>
    <name evidence="2" type="ORF">TNIN_19831</name>
</gene>